<dbReference type="CDD" id="cd01949">
    <property type="entry name" value="GGDEF"/>
    <property type="match status" value="1"/>
</dbReference>
<dbReference type="AlphaFoldDB" id="A0A841I6X4"/>
<dbReference type="RefSeq" id="WP_183988328.1">
    <property type="nucleotide sequence ID" value="NZ_JACHHG010000013.1"/>
</dbReference>
<dbReference type="InterPro" id="IPR029787">
    <property type="entry name" value="Nucleotide_cyclase"/>
</dbReference>
<feature type="transmembrane region" description="Helical" evidence="1">
    <location>
        <begin position="173"/>
        <end position="194"/>
    </location>
</feature>
<dbReference type="PROSITE" id="PS50887">
    <property type="entry name" value="GGDEF"/>
    <property type="match status" value="1"/>
</dbReference>
<comment type="caution">
    <text evidence="3">The sequence shown here is derived from an EMBL/GenBank/DDBJ whole genome shotgun (WGS) entry which is preliminary data.</text>
</comment>
<reference evidence="3 4" key="1">
    <citation type="submission" date="2020-08" db="EMBL/GenBank/DDBJ databases">
        <title>Genomic Encyclopedia of Type Strains, Phase IV (KMG-IV): sequencing the most valuable type-strain genomes for metagenomic binning, comparative biology and taxonomic classification.</title>
        <authorList>
            <person name="Goeker M."/>
        </authorList>
    </citation>
    <scope>NUCLEOTIDE SEQUENCE [LARGE SCALE GENOMIC DNA]</scope>
    <source>
        <strain evidence="3 4">DSM 21458</strain>
    </source>
</reference>
<feature type="transmembrane region" description="Helical" evidence="1">
    <location>
        <begin position="134"/>
        <end position="153"/>
    </location>
</feature>
<accession>A0A841I6X4</accession>
<evidence type="ECO:0000256" key="1">
    <source>
        <dbReference type="SAM" id="Phobius"/>
    </source>
</evidence>
<dbReference type="SUPFAM" id="SSF55073">
    <property type="entry name" value="Nucleotide cyclase"/>
    <property type="match status" value="1"/>
</dbReference>
<dbReference type="Gene3D" id="3.30.70.270">
    <property type="match status" value="1"/>
</dbReference>
<protein>
    <submittedName>
        <fullName evidence="3">Diguanylate cyclase (GGDEF)-like protein</fullName>
    </submittedName>
</protein>
<keyword evidence="1" id="KW-1133">Transmembrane helix</keyword>
<name>A0A841I6X4_9DEIO</name>
<feature type="transmembrane region" description="Helical" evidence="1">
    <location>
        <begin position="102"/>
        <end position="122"/>
    </location>
</feature>
<feature type="domain" description="GGDEF" evidence="2">
    <location>
        <begin position="374"/>
        <end position="478"/>
    </location>
</feature>
<dbReference type="PANTHER" id="PTHR46663">
    <property type="entry name" value="DIGUANYLATE CYCLASE DGCT-RELATED"/>
    <property type="match status" value="1"/>
</dbReference>
<feature type="non-terminal residue" evidence="3">
    <location>
        <position position="478"/>
    </location>
</feature>
<feature type="transmembrane region" description="Helical" evidence="1">
    <location>
        <begin position="238"/>
        <end position="255"/>
    </location>
</feature>
<dbReference type="NCBIfam" id="TIGR00254">
    <property type="entry name" value="GGDEF"/>
    <property type="match status" value="1"/>
</dbReference>
<dbReference type="PANTHER" id="PTHR46663:SF2">
    <property type="entry name" value="GGDEF DOMAIN-CONTAINING PROTEIN"/>
    <property type="match status" value="1"/>
</dbReference>
<sequence length="478" mass="53418">MQEPTRTHYRIDSLLLGALFLFALAQLVFTQLPVPSDYLRQTVGTLIFIPVYLVATLLSFSAISRHQDKRKRSWTFYALALLSLTVGHGIYTFLVYQNAVTFPSWADVGLLLFFPLMYAGVVQIREDAQPPAKAVLTVLDLVIVLLAIAVGYWDLILFQDWQGSTLGVWQRAVALAYPLANLALFALLTVLSVWNSRIFSSLRMMLIILGTMCFLLTHTVHYAQIMHGTYQPGEALDFFRTLGIVAIGLAGFLSGRTHRIRHAARLDATIIRYWPRIAFALRETLPYVAVTFSIYMALVHFFKPDAAANGVMIATTVVTLLALLRQGLMQLHSYRMQRELDRQAKYDALTGLMNRKYLSERLSVLLEDARRNSKTVAVMFMDLDRFKFINDVHGHAAGDMVLRTVAGYIRASVRQGDLVARLGGDEFVIVLAEVQDAAEAGRIAQRILQSVSRSLELDRQDLSVTGSIGITLCPAEAG</sequence>
<dbReference type="InterPro" id="IPR052163">
    <property type="entry name" value="DGC-Regulatory_Protein"/>
</dbReference>
<dbReference type="SMART" id="SM00267">
    <property type="entry name" value="GGDEF"/>
    <property type="match status" value="1"/>
</dbReference>
<feature type="transmembrane region" description="Helical" evidence="1">
    <location>
        <begin position="284"/>
        <end position="302"/>
    </location>
</feature>
<organism evidence="3 4">
    <name type="scientific">Deinobacterium chartae</name>
    <dbReference type="NCBI Taxonomy" id="521158"/>
    <lineage>
        <taxon>Bacteria</taxon>
        <taxon>Thermotogati</taxon>
        <taxon>Deinococcota</taxon>
        <taxon>Deinococci</taxon>
        <taxon>Deinococcales</taxon>
        <taxon>Deinococcaceae</taxon>
        <taxon>Deinobacterium</taxon>
    </lineage>
</organism>
<feature type="transmembrane region" description="Helical" evidence="1">
    <location>
        <begin position="76"/>
        <end position="96"/>
    </location>
</feature>
<gene>
    <name evidence="3" type="ORF">HNR42_003028</name>
</gene>
<evidence type="ECO:0000313" key="3">
    <source>
        <dbReference type="EMBL" id="MBB6099575.1"/>
    </source>
</evidence>
<feature type="transmembrane region" description="Helical" evidence="1">
    <location>
        <begin position="308"/>
        <end position="328"/>
    </location>
</feature>
<dbReference type="Proteomes" id="UP000569951">
    <property type="component" value="Unassembled WGS sequence"/>
</dbReference>
<dbReference type="InterPro" id="IPR000160">
    <property type="entry name" value="GGDEF_dom"/>
</dbReference>
<dbReference type="Pfam" id="PF00990">
    <property type="entry name" value="GGDEF"/>
    <property type="match status" value="1"/>
</dbReference>
<keyword evidence="1" id="KW-0812">Transmembrane</keyword>
<proteinExistence type="predicted"/>
<evidence type="ECO:0000259" key="2">
    <source>
        <dbReference type="PROSITE" id="PS50887"/>
    </source>
</evidence>
<dbReference type="EMBL" id="JACHHG010000013">
    <property type="protein sequence ID" value="MBB6099575.1"/>
    <property type="molecule type" value="Genomic_DNA"/>
</dbReference>
<feature type="transmembrane region" description="Helical" evidence="1">
    <location>
        <begin position="206"/>
        <end position="226"/>
    </location>
</feature>
<dbReference type="InterPro" id="IPR043128">
    <property type="entry name" value="Rev_trsase/Diguanyl_cyclase"/>
</dbReference>
<evidence type="ECO:0000313" key="4">
    <source>
        <dbReference type="Proteomes" id="UP000569951"/>
    </source>
</evidence>
<keyword evidence="1" id="KW-0472">Membrane</keyword>
<keyword evidence="4" id="KW-1185">Reference proteome</keyword>
<feature type="transmembrane region" description="Helical" evidence="1">
    <location>
        <begin position="46"/>
        <end position="64"/>
    </location>
</feature>